<dbReference type="OrthoDB" id="9815006at2"/>
<dbReference type="InterPro" id="IPR050639">
    <property type="entry name" value="SSR_resolvase"/>
</dbReference>
<dbReference type="PANTHER" id="PTHR30461:SF23">
    <property type="entry name" value="DNA RECOMBINASE-RELATED"/>
    <property type="match status" value="1"/>
</dbReference>
<dbReference type="Pfam" id="PF13408">
    <property type="entry name" value="Zn_ribbon_recom"/>
    <property type="match status" value="1"/>
</dbReference>
<dbReference type="PROSITE" id="PS51737">
    <property type="entry name" value="RECOMBINASE_DNA_BIND"/>
    <property type="match status" value="1"/>
</dbReference>
<dbReference type="GO" id="GO:0003677">
    <property type="term" value="F:DNA binding"/>
    <property type="evidence" value="ECO:0007669"/>
    <property type="project" value="InterPro"/>
</dbReference>
<evidence type="ECO:0000313" key="4">
    <source>
        <dbReference type="Proteomes" id="UP000240572"/>
    </source>
</evidence>
<dbReference type="Pfam" id="PF07508">
    <property type="entry name" value="Recombinase"/>
    <property type="match status" value="1"/>
</dbReference>
<reference evidence="3 4" key="1">
    <citation type="submission" date="2018-03" db="EMBL/GenBank/DDBJ databases">
        <title>Genomic Encyclopedia of Type Strains, Phase III (KMG-III): the genomes of soil and plant-associated and newly described type strains.</title>
        <authorList>
            <person name="Whitman W."/>
        </authorList>
    </citation>
    <scope>NUCLEOTIDE SEQUENCE [LARGE SCALE GENOMIC DNA]</scope>
    <source>
        <strain evidence="3 4">CGMCC 1.12700</strain>
    </source>
</reference>
<feature type="domain" description="Resolvase/invertase-type recombinase catalytic" evidence="1">
    <location>
        <begin position="7"/>
        <end position="157"/>
    </location>
</feature>
<accession>A0A2P8D4S4</accession>
<dbReference type="Pfam" id="PF00239">
    <property type="entry name" value="Resolvase"/>
    <property type="match status" value="1"/>
</dbReference>
<dbReference type="PROSITE" id="PS51736">
    <property type="entry name" value="RECOMBINASES_3"/>
    <property type="match status" value="1"/>
</dbReference>
<evidence type="ECO:0000259" key="2">
    <source>
        <dbReference type="PROSITE" id="PS51737"/>
    </source>
</evidence>
<dbReference type="SMART" id="SM00857">
    <property type="entry name" value="Resolvase"/>
    <property type="match status" value="1"/>
</dbReference>
<dbReference type="RefSeq" id="WP_106523277.1">
    <property type="nucleotide sequence ID" value="NZ_PYGD01000004.1"/>
</dbReference>
<gene>
    <name evidence="3" type="ORF">B0I18_104317</name>
</gene>
<evidence type="ECO:0000313" key="3">
    <source>
        <dbReference type="EMBL" id="PSK92218.1"/>
    </source>
</evidence>
<dbReference type="AlphaFoldDB" id="A0A2P8D4S4"/>
<dbReference type="InterPro" id="IPR025827">
    <property type="entry name" value="Zn_ribbon_recom_dom"/>
</dbReference>
<evidence type="ECO:0000259" key="1">
    <source>
        <dbReference type="PROSITE" id="PS51736"/>
    </source>
</evidence>
<sequence length="360" mass="41428">MKNLVNTAIGYRRISRKDQSKYSLAHQEEAIRNYCNQNGLLLSAIFTDNGESSGTFDRPNYKALERFMKKHSGKVQYLIVMSHDRFSRNLAEALLKIEDLQKNFQIKVLATNEDISIDVHDPLVFVQRAFSYLMANQELLQIRKRVKESIHYAQLSGRYVNNAPFGYINGRDRHNKGVLIVDEEKAEVIRVIYKWFLEGWPIKEIQYCARQKGLKNSGNSTIQRILSNCTYAGLIKIPSQSGPAKYVRGIHQPIIRESDFWLVQEKRASLKPSKSQPGEQFPLRGVLKCWCGKSMTAGYSKGKKKHYPYYRCIEHTGINIPADKLHAEFKELLYTFKLGNNQKEAIAAKAEFLLSKTLQD</sequence>
<comment type="caution">
    <text evidence="3">The sequence shown here is derived from an EMBL/GenBank/DDBJ whole genome shotgun (WGS) entry which is preliminary data.</text>
</comment>
<dbReference type="Gene3D" id="3.90.1750.20">
    <property type="entry name" value="Putative Large Serine Recombinase, Chain B, Domain 2"/>
    <property type="match status" value="1"/>
</dbReference>
<dbReference type="InterPro" id="IPR038109">
    <property type="entry name" value="DNA_bind_recomb_sf"/>
</dbReference>
<dbReference type="GO" id="GO:0000150">
    <property type="term" value="F:DNA strand exchange activity"/>
    <property type="evidence" value="ECO:0007669"/>
    <property type="project" value="InterPro"/>
</dbReference>
<organism evidence="3 4">
    <name type="scientific">Taibaiella chishuiensis</name>
    <dbReference type="NCBI Taxonomy" id="1434707"/>
    <lineage>
        <taxon>Bacteria</taxon>
        <taxon>Pseudomonadati</taxon>
        <taxon>Bacteroidota</taxon>
        <taxon>Chitinophagia</taxon>
        <taxon>Chitinophagales</taxon>
        <taxon>Chitinophagaceae</taxon>
        <taxon>Taibaiella</taxon>
    </lineage>
</organism>
<dbReference type="Gene3D" id="3.40.50.1390">
    <property type="entry name" value="Resolvase, N-terminal catalytic domain"/>
    <property type="match status" value="1"/>
</dbReference>
<dbReference type="CDD" id="cd00338">
    <property type="entry name" value="Ser_Recombinase"/>
    <property type="match status" value="1"/>
</dbReference>
<dbReference type="EMBL" id="PYGD01000004">
    <property type="protein sequence ID" value="PSK92218.1"/>
    <property type="molecule type" value="Genomic_DNA"/>
</dbReference>
<feature type="domain" description="Recombinase" evidence="2">
    <location>
        <begin position="164"/>
        <end position="273"/>
    </location>
</feature>
<dbReference type="PANTHER" id="PTHR30461">
    <property type="entry name" value="DNA-INVERTASE FROM LAMBDOID PROPHAGE"/>
    <property type="match status" value="1"/>
</dbReference>
<dbReference type="InterPro" id="IPR006119">
    <property type="entry name" value="Resolv_N"/>
</dbReference>
<proteinExistence type="predicted"/>
<dbReference type="SUPFAM" id="SSF53041">
    <property type="entry name" value="Resolvase-like"/>
    <property type="match status" value="1"/>
</dbReference>
<dbReference type="Proteomes" id="UP000240572">
    <property type="component" value="Unassembled WGS sequence"/>
</dbReference>
<dbReference type="InterPro" id="IPR011109">
    <property type="entry name" value="DNA_bind_recombinase_dom"/>
</dbReference>
<protein>
    <submittedName>
        <fullName evidence="3">DNA invertase Pin-like site-specific DNA recombinase</fullName>
    </submittedName>
</protein>
<keyword evidence="4" id="KW-1185">Reference proteome</keyword>
<dbReference type="InterPro" id="IPR036162">
    <property type="entry name" value="Resolvase-like_N_sf"/>
</dbReference>
<name>A0A2P8D4S4_9BACT</name>